<organism evidence="2 3">
    <name type="scientific">Sediminibacillus halophilus</name>
    <dbReference type="NCBI Taxonomy" id="482461"/>
    <lineage>
        <taxon>Bacteria</taxon>
        <taxon>Bacillati</taxon>
        <taxon>Bacillota</taxon>
        <taxon>Bacilli</taxon>
        <taxon>Bacillales</taxon>
        <taxon>Bacillaceae</taxon>
        <taxon>Sediminibacillus</taxon>
    </lineage>
</organism>
<feature type="non-terminal residue" evidence="2">
    <location>
        <position position="42"/>
    </location>
</feature>
<dbReference type="Proteomes" id="UP000182347">
    <property type="component" value="Unassembled WGS sequence"/>
</dbReference>
<dbReference type="EMBL" id="FNHF01000004">
    <property type="protein sequence ID" value="SDM70828.1"/>
    <property type="molecule type" value="Genomic_DNA"/>
</dbReference>
<evidence type="ECO:0000256" key="1">
    <source>
        <dbReference type="SAM" id="MobiDB-lite"/>
    </source>
</evidence>
<name>A0A1G9VF00_9BACI</name>
<keyword evidence="3" id="KW-1185">Reference proteome</keyword>
<feature type="region of interest" description="Disordered" evidence="1">
    <location>
        <begin position="1"/>
        <end position="42"/>
    </location>
</feature>
<gene>
    <name evidence="2" type="ORF">SAMN05216244_3260</name>
</gene>
<evidence type="ECO:0000313" key="2">
    <source>
        <dbReference type="EMBL" id="SDM70828.1"/>
    </source>
</evidence>
<sequence>MANNNKRRNNKMSVEEAGQKGGNTVSNKYDKDHFQEIGQKGG</sequence>
<dbReference type="AlphaFoldDB" id="A0A1G9VF00"/>
<proteinExistence type="predicted"/>
<accession>A0A1G9VF00</accession>
<protein>
    <submittedName>
        <fullName evidence="2">Uncharacterized protein</fullName>
    </submittedName>
</protein>
<feature type="compositionally biased region" description="Basic residues" evidence="1">
    <location>
        <begin position="1"/>
        <end position="10"/>
    </location>
</feature>
<reference evidence="3" key="1">
    <citation type="submission" date="2016-10" db="EMBL/GenBank/DDBJ databases">
        <authorList>
            <person name="Varghese N."/>
            <person name="Submissions S."/>
        </authorList>
    </citation>
    <scope>NUCLEOTIDE SEQUENCE [LARGE SCALE GENOMIC DNA]</scope>
    <source>
        <strain evidence="3">CGMCC 1.6199</strain>
    </source>
</reference>
<evidence type="ECO:0000313" key="3">
    <source>
        <dbReference type="Proteomes" id="UP000182347"/>
    </source>
</evidence>